<evidence type="ECO:0000313" key="1">
    <source>
        <dbReference type="EMBL" id="PYC47965.1"/>
    </source>
</evidence>
<dbReference type="Proteomes" id="UP000248012">
    <property type="component" value="Unassembled WGS sequence"/>
</dbReference>
<dbReference type="RefSeq" id="WP_110795615.1">
    <property type="nucleotide sequence ID" value="NZ_KZ826483.1"/>
</dbReference>
<keyword evidence="1" id="KW-0548">Nucleotidyltransferase</keyword>
<gene>
    <name evidence="1" type="primary">pseF</name>
    <name evidence="1" type="ORF">DI396_07720</name>
</gene>
<dbReference type="EMBL" id="QFVT01000004">
    <property type="protein sequence ID" value="PYC47965.1"/>
    <property type="molecule type" value="Genomic_DNA"/>
</dbReference>
<dbReference type="PANTHER" id="PTHR21485">
    <property type="entry name" value="HAD SUPERFAMILY MEMBERS CMAS AND KDSC"/>
    <property type="match status" value="1"/>
</dbReference>
<proteinExistence type="predicted"/>
<dbReference type="InterPro" id="IPR029044">
    <property type="entry name" value="Nucleotide-diphossugar_trans"/>
</dbReference>
<dbReference type="AlphaFoldDB" id="A0A2V4MMN2"/>
<dbReference type="NCBIfam" id="TIGR03584">
    <property type="entry name" value="PseF"/>
    <property type="match status" value="1"/>
</dbReference>
<dbReference type="InterPro" id="IPR003329">
    <property type="entry name" value="Cytidylyl_trans"/>
</dbReference>
<keyword evidence="1" id="KW-0808">Transferase</keyword>
<comment type="caution">
    <text evidence="1">The sequence shown here is derived from an EMBL/GenBank/DDBJ whole genome shotgun (WGS) entry which is preliminary data.</text>
</comment>
<dbReference type="Pfam" id="PF02348">
    <property type="entry name" value="CTP_transf_3"/>
    <property type="match status" value="1"/>
</dbReference>
<dbReference type="PANTHER" id="PTHR21485:SF6">
    <property type="entry name" value="N-ACYLNEURAMINATE CYTIDYLYLTRANSFERASE-RELATED"/>
    <property type="match status" value="1"/>
</dbReference>
<name>A0A2V4MMN2_9RHOB</name>
<evidence type="ECO:0000313" key="2">
    <source>
        <dbReference type="Proteomes" id="UP000248012"/>
    </source>
</evidence>
<dbReference type="Gene3D" id="3.90.550.10">
    <property type="entry name" value="Spore Coat Polysaccharide Biosynthesis Protein SpsA, Chain A"/>
    <property type="match status" value="1"/>
</dbReference>
<dbReference type="GO" id="GO:0008781">
    <property type="term" value="F:N-acylneuraminate cytidylyltransferase activity"/>
    <property type="evidence" value="ECO:0007669"/>
    <property type="project" value="TreeGrafter"/>
</dbReference>
<dbReference type="SUPFAM" id="SSF53448">
    <property type="entry name" value="Nucleotide-diphospho-sugar transferases"/>
    <property type="match status" value="1"/>
</dbReference>
<dbReference type="CDD" id="cd02513">
    <property type="entry name" value="CMP-NeuAc_Synthase"/>
    <property type="match status" value="1"/>
</dbReference>
<dbReference type="InterPro" id="IPR020039">
    <property type="entry name" value="PseF"/>
</dbReference>
<organism evidence="1 2">
    <name type="scientific">Litorivita pollutaquae</name>
    <dbReference type="NCBI Taxonomy" id="2200892"/>
    <lineage>
        <taxon>Bacteria</taxon>
        <taxon>Pseudomonadati</taxon>
        <taxon>Pseudomonadota</taxon>
        <taxon>Alphaproteobacteria</taxon>
        <taxon>Rhodobacterales</taxon>
        <taxon>Paracoccaceae</taxon>
        <taxon>Litorivita</taxon>
    </lineage>
</organism>
<reference evidence="1 2" key="1">
    <citation type="submission" date="2018-05" db="EMBL/GenBank/DDBJ databases">
        <title>Oceanovita maritima gen. nov., sp. nov., a marine bacterium in the family Rhodobacteraceae isolated from surface seawater of Lundu port Xiamen, China.</title>
        <authorList>
            <person name="Hetharua B.H."/>
            <person name="Min D."/>
            <person name="Liao H."/>
            <person name="Tian Y."/>
        </authorList>
    </citation>
    <scope>NUCLEOTIDE SEQUENCE [LARGE SCALE GENOMIC DNA]</scope>
    <source>
        <strain evidence="1 2">FSX-11</strain>
    </source>
</reference>
<dbReference type="InterPro" id="IPR050793">
    <property type="entry name" value="CMP-NeuNAc_synthase"/>
</dbReference>
<sequence length="234" mass="25579">MTEALSPPAVAILPARGGSKRIPHKNHRLFAGRPAMGWPVAAAQDSGLFARIVVTTDDAEIAETAQALGAEVPFMRDADLADDFTGTTEVIRDAVNRLDLAPDVPVCCLYPTAFFVTAQDLREGIDLMQGGARWVLALGEYRTPIQRAYRRTGQGADVVAIDADMMPKRSQDLETAFFDSGQFYWGSAATWRDDQARIWDGAAGVVLPADRCVDIDTMADWDFAEKLFALRGRN</sequence>
<keyword evidence="2" id="KW-1185">Reference proteome</keyword>
<protein>
    <submittedName>
        <fullName evidence="1">Pseudaminic acid cytidylyltransferase</fullName>
    </submittedName>
</protein>
<accession>A0A2V4MMN2</accession>
<dbReference type="OrthoDB" id="9805604at2"/>